<gene>
    <name evidence="3" type="ORF">OCHUTO_0735</name>
</gene>
<feature type="coiled-coil region" evidence="1">
    <location>
        <begin position="27"/>
        <end position="54"/>
    </location>
</feature>
<dbReference type="OrthoDB" id="7165680at2"/>
<dbReference type="EMBL" id="LANP01000018">
    <property type="protein sequence ID" value="KJV55714.1"/>
    <property type="molecule type" value="Genomic_DNA"/>
</dbReference>
<dbReference type="STRING" id="1359168.OCHUTO_0735"/>
<protein>
    <recommendedName>
        <fullName evidence="5">Cell division protein FtsL</fullName>
    </recommendedName>
</protein>
<keyword evidence="2" id="KW-0812">Transmembrane</keyword>
<evidence type="ECO:0008006" key="5">
    <source>
        <dbReference type="Google" id="ProtNLM"/>
    </source>
</evidence>
<sequence length="97" mass="11249">MLNIINCIMVTIIFIVSYYLFAIKNDVNNLNYQLAQIDKQIREEINNINIIKAELSHLTTPDRLRKLSTNYLYLTNIQTSQMIDNLLVTEKVISESG</sequence>
<comment type="caution">
    <text evidence="3">The sequence shown here is derived from an EMBL/GenBank/DDBJ whole genome shotgun (WGS) entry which is preliminary data.</text>
</comment>
<keyword evidence="2" id="KW-1133">Transmembrane helix</keyword>
<name>A0A0F3MMA1_9RICK</name>
<reference evidence="3 4" key="1">
    <citation type="submission" date="2015-02" db="EMBL/GenBank/DDBJ databases">
        <title>Genome Sequencing of Rickettsiales.</title>
        <authorList>
            <person name="Daugherty S.C."/>
            <person name="Su Q."/>
            <person name="Abolude K."/>
            <person name="Beier-Sexton M."/>
            <person name="Carlyon J.A."/>
            <person name="Carter R."/>
            <person name="Day N.P."/>
            <person name="Dumler S.J."/>
            <person name="Dyachenko V."/>
            <person name="Godinez A."/>
            <person name="Kurtti T.J."/>
            <person name="Lichay M."/>
            <person name="Mullins K.E."/>
            <person name="Ott S."/>
            <person name="Pappas-Brown V."/>
            <person name="Paris D.H."/>
            <person name="Patel P."/>
            <person name="Richards A.L."/>
            <person name="Sadzewicz L."/>
            <person name="Sears K."/>
            <person name="Seidman D."/>
            <person name="Sengamalay N."/>
            <person name="Stenos J."/>
            <person name="Tallon L.J."/>
            <person name="Vincent G."/>
            <person name="Fraser C.M."/>
            <person name="Munderloh U."/>
            <person name="Dunning-Hotopp J.C."/>
        </authorList>
    </citation>
    <scope>NUCLEOTIDE SEQUENCE [LARGE SCALE GENOMIC DNA]</scope>
    <source>
        <strain evidence="3 4">Fuller</strain>
    </source>
</reference>
<feature type="transmembrane region" description="Helical" evidence="2">
    <location>
        <begin position="7"/>
        <end position="23"/>
    </location>
</feature>
<keyword evidence="1" id="KW-0175">Coiled coil</keyword>
<evidence type="ECO:0000313" key="4">
    <source>
        <dbReference type="Proteomes" id="UP000033616"/>
    </source>
</evidence>
<evidence type="ECO:0000313" key="3">
    <source>
        <dbReference type="EMBL" id="KJV55714.1"/>
    </source>
</evidence>
<keyword evidence="2" id="KW-0472">Membrane</keyword>
<evidence type="ECO:0000256" key="1">
    <source>
        <dbReference type="SAM" id="Coils"/>
    </source>
</evidence>
<keyword evidence="4" id="KW-1185">Reference proteome</keyword>
<dbReference type="AlphaFoldDB" id="A0A0F3MMA1"/>
<dbReference type="RefSeq" id="WP_045797374.1">
    <property type="nucleotide sequence ID" value="NZ_LANP01000018.1"/>
</dbReference>
<proteinExistence type="predicted"/>
<dbReference type="Proteomes" id="UP000033616">
    <property type="component" value="Unassembled WGS sequence"/>
</dbReference>
<accession>A0A0F3MMA1</accession>
<dbReference type="PATRIC" id="fig|1359168.3.peg.359"/>
<organism evidence="3 4">
    <name type="scientific">Orientia chuto str. Dubai</name>
    <dbReference type="NCBI Taxonomy" id="1359168"/>
    <lineage>
        <taxon>Bacteria</taxon>
        <taxon>Pseudomonadati</taxon>
        <taxon>Pseudomonadota</taxon>
        <taxon>Alphaproteobacteria</taxon>
        <taxon>Rickettsiales</taxon>
        <taxon>Rickettsiaceae</taxon>
        <taxon>Rickettsieae</taxon>
        <taxon>Orientia</taxon>
    </lineage>
</organism>
<evidence type="ECO:0000256" key="2">
    <source>
        <dbReference type="SAM" id="Phobius"/>
    </source>
</evidence>